<dbReference type="InterPro" id="IPR018579">
    <property type="entry name" value="Restrct_endonuc_II_LlaJI"/>
</dbReference>
<name>A0ABY5TV47_9BACT</name>
<keyword evidence="1" id="KW-0540">Nuclease</keyword>
<dbReference type="EMBL" id="CP103423">
    <property type="protein sequence ID" value="UWD34543.1"/>
    <property type="molecule type" value="Genomic_DNA"/>
</dbReference>
<keyword evidence="1" id="KW-0255">Endonuclease</keyword>
<evidence type="ECO:0000313" key="2">
    <source>
        <dbReference type="Proteomes" id="UP001058364"/>
    </source>
</evidence>
<proteinExistence type="predicted"/>
<organism evidence="1 2">
    <name type="scientific">Mesomycoplasma molare</name>
    <dbReference type="NCBI Taxonomy" id="171288"/>
    <lineage>
        <taxon>Bacteria</taxon>
        <taxon>Bacillati</taxon>
        <taxon>Mycoplasmatota</taxon>
        <taxon>Mycoplasmoidales</taxon>
        <taxon>Metamycoplasmataceae</taxon>
        <taxon>Mesomycoplasma</taxon>
    </lineage>
</organism>
<dbReference type="Proteomes" id="UP001058364">
    <property type="component" value="Chromosome"/>
</dbReference>
<reference evidence="1" key="1">
    <citation type="submission" date="2022-08" db="EMBL/GenBank/DDBJ databases">
        <title>Complete genome sequence of Mycoplasma molare type strain H 542.</title>
        <authorList>
            <person name="Spergser J."/>
        </authorList>
    </citation>
    <scope>NUCLEOTIDE SEQUENCE</scope>
    <source>
        <strain evidence="1">H 542</strain>
    </source>
</reference>
<dbReference type="EC" id="3.1.21.-" evidence="1"/>
<dbReference type="GO" id="GO:0004519">
    <property type="term" value="F:endonuclease activity"/>
    <property type="evidence" value="ECO:0007669"/>
    <property type="project" value="UniProtKB-KW"/>
</dbReference>
<dbReference type="RefSeq" id="WP_027123269.1">
    <property type="nucleotide sequence ID" value="NZ_CP103423.1"/>
</dbReference>
<gene>
    <name evidence="1" type="ORF">NX772_01795</name>
</gene>
<dbReference type="GO" id="GO:0016787">
    <property type="term" value="F:hydrolase activity"/>
    <property type="evidence" value="ECO:0007669"/>
    <property type="project" value="UniProtKB-KW"/>
</dbReference>
<keyword evidence="2" id="KW-1185">Reference proteome</keyword>
<keyword evidence="1" id="KW-0378">Hydrolase</keyword>
<evidence type="ECO:0000313" key="1">
    <source>
        <dbReference type="EMBL" id="UWD34543.1"/>
    </source>
</evidence>
<protein>
    <submittedName>
        <fullName evidence="1">LlaJI family restriction endonuclease</fullName>
        <ecNumber evidence="1">3.1.21.-</ecNumber>
    </submittedName>
</protein>
<accession>A0ABY5TV47</accession>
<dbReference type="Pfam" id="PF09563">
    <property type="entry name" value="RE_LlaJI"/>
    <property type="match status" value="1"/>
</dbReference>
<sequence>MLSKESKIDNKFKIFYHSVTNKINDSFVGLKIKNNKIDFYYPETYNFDDKASIEENRKDILEILNTISIANSLSNPEAKIESSYSNDNILPLPSILWIIKDYLVNGLYINRENVFEKNQKGKIDWKRTINNQPMISNRNVIYKDIVVLNKNKLDNIIVDIHKYCVKKSIDLFGWLFNINNSFFIETKPHTREIKKLYKEILKKELHKTFNDFKKVRLTHLLNIIEGLDGEKNNEEIVYGVDKYSFIFEKMINYIFGNKKANNYNPSANWFFEIENFTKPYKSSELRPDTILEYENYTYIIDSKFYRFGYTNDKSDLPKISSIQKQITYGDYIKNNKLINSDKIRNIFILPYNKQKNSLNLSNNLEYIGFAKSDYRASKHKHEIIHTFLIDLKYLINIWNNKKYHANIKDLIIKISNVENQINKL</sequence>